<reference evidence="1" key="2">
    <citation type="journal article" date="2015" name="Data Brief">
        <title>Shoot transcriptome of the giant reed, Arundo donax.</title>
        <authorList>
            <person name="Barrero R.A."/>
            <person name="Guerrero F.D."/>
            <person name="Moolhuijzen P."/>
            <person name="Goolsby J.A."/>
            <person name="Tidwell J."/>
            <person name="Bellgard S.E."/>
            <person name="Bellgard M.I."/>
        </authorList>
    </citation>
    <scope>NUCLEOTIDE SEQUENCE</scope>
    <source>
        <tissue evidence="1">Shoot tissue taken approximately 20 cm above the soil surface</tissue>
    </source>
</reference>
<dbReference type="SUPFAM" id="SSF50630">
    <property type="entry name" value="Acid proteases"/>
    <property type="match status" value="1"/>
</dbReference>
<dbReference type="Gene3D" id="2.40.70.10">
    <property type="entry name" value="Acid Proteases"/>
    <property type="match status" value="1"/>
</dbReference>
<name>A0A0A9HU01_ARUDO</name>
<dbReference type="InterPro" id="IPR021109">
    <property type="entry name" value="Peptidase_aspartic_dom_sf"/>
</dbReference>
<organism evidence="1">
    <name type="scientific">Arundo donax</name>
    <name type="common">Giant reed</name>
    <name type="synonym">Donax arundinaceus</name>
    <dbReference type="NCBI Taxonomy" id="35708"/>
    <lineage>
        <taxon>Eukaryota</taxon>
        <taxon>Viridiplantae</taxon>
        <taxon>Streptophyta</taxon>
        <taxon>Embryophyta</taxon>
        <taxon>Tracheophyta</taxon>
        <taxon>Spermatophyta</taxon>
        <taxon>Magnoliopsida</taxon>
        <taxon>Liliopsida</taxon>
        <taxon>Poales</taxon>
        <taxon>Poaceae</taxon>
        <taxon>PACMAD clade</taxon>
        <taxon>Arundinoideae</taxon>
        <taxon>Arundineae</taxon>
        <taxon>Arundo</taxon>
    </lineage>
</organism>
<sequence length="138" mass="15161">MVHWSSKVLNVMVVDEENISEEEMPTEEIPDNDEENTQDEYLMHISEEDVKGITTKRTFTMPIKLGGKTGVALVDSGSSNTFVDLKFATKGSCTVVTNFLQKVTVAGGGIMQSGAHIPNCSFTIDKEQFLGNMKVLDL</sequence>
<evidence type="ECO:0008006" key="2">
    <source>
        <dbReference type="Google" id="ProtNLM"/>
    </source>
</evidence>
<dbReference type="EMBL" id="GBRH01158577">
    <property type="protein sequence ID" value="JAE39319.1"/>
    <property type="molecule type" value="Transcribed_RNA"/>
</dbReference>
<reference evidence="1" key="1">
    <citation type="submission" date="2014-09" db="EMBL/GenBank/DDBJ databases">
        <authorList>
            <person name="Magalhaes I.L.F."/>
            <person name="Oliveira U."/>
            <person name="Santos F.R."/>
            <person name="Vidigal T.H.D.A."/>
            <person name="Brescovit A.D."/>
            <person name="Santos A.J."/>
        </authorList>
    </citation>
    <scope>NUCLEOTIDE SEQUENCE</scope>
    <source>
        <tissue evidence="1">Shoot tissue taken approximately 20 cm above the soil surface</tissue>
    </source>
</reference>
<accession>A0A0A9HU01</accession>
<dbReference type="AlphaFoldDB" id="A0A0A9HU01"/>
<proteinExistence type="predicted"/>
<protein>
    <recommendedName>
        <fullName evidence="2">Aspartic peptidase DDI1-type domain-containing protein</fullName>
    </recommendedName>
</protein>
<dbReference type="CDD" id="cd00303">
    <property type="entry name" value="retropepsin_like"/>
    <property type="match status" value="1"/>
</dbReference>
<evidence type="ECO:0000313" key="1">
    <source>
        <dbReference type="EMBL" id="JAE39319.1"/>
    </source>
</evidence>